<organism evidence="1 2">
    <name type="scientific">Nocardiopsis sinuspersici</name>
    <dbReference type="NCBI Taxonomy" id="501010"/>
    <lineage>
        <taxon>Bacteria</taxon>
        <taxon>Bacillati</taxon>
        <taxon>Actinomycetota</taxon>
        <taxon>Actinomycetes</taxon>
        <taxon>Streptosporangiales</taxon>
        <taxon>Nocardiopsidaceae</taxon>
        <taxon>Nocardiopsis</taxon>
    </lineage>
</organism>
<dbReference type="InterPro" id="IPR019587">
    <property type="entry name" value="Polyketide_cyclase/dehydratase"/>
</dbReference>
<accession>A0A7Y9XJK5</accession>
<dbReference type="InterPro" id="IPR023393">
    <property type="entry name" value="START-like_dom_sf"/>
</dbReference>
<sequence>MSTSEQRMSHSITVQAPAPRIYRLISAIESWPLYFAPNVHVEVLARGDTEEQVRIWAMANGDVKSWTSRRELDPEHLTVGFRQEVSQDPVATMGGAWRVVPVTDESCELWLDHDFTAVGDDPQRIEWITRAVDRNSESELGAVKSLAESSDGPAESEFSFEDTVHVDGAAADVMEFLDRADLWPERLEHVSRLELREDGFGVQNMSMDTRTPDGSVHTTESVRVCLREEDRIVYKQTVTPALMKAHTGEWRITPAHAGGVDVTSRHSVIIRPGSVAEVLGEEATVADARSFVQRALSRNSGVTLACAKEFAEGRSRSDTAATPL</sequence>
<evidence type="ECO:0000313" key="1">
    <source>
        <dbReference type="EMBL" id="NYH55655.1"/>
    </source>
</evidence>
<protein>
    <submittedName>
        <fullName evidence="1">Ribosome-associated toxin RatA of RatAB toxin-antitoxin module</fullName>
    </submittedName>
</protein>
<gene>
    <name evidence="1" type="ORF">HNR06_005244</name>
</gene>
<dbReference type="RefSeq" id="WP_337797962.1">
    <property type="nucleotide sequence ID" value="NZ_JACCHL010000001.1"/>
</dbReference>
<name>A0A7Y9XJK5_9ACTN</name>
<dbReference type="Gene3D" id="3.30.530.20">
    <property type="match status" value="2"/>
</dbReference>
<reference evidence="1 2" key="1">
    <citation type="submission" date="2020-07" db="EMBL/GenBank/DDBJ databases">
        <title>Sequencing the genomes of 1000 actinobacteria strains.</title>
        <authorList>
            <person name="Klenk H.-P."/>
        </authorList>
    </citation>
    <scope>NUCLEOTIDE SEQUENCE [LARGE SCALE GENOMIC DNA]</scope>
    <source>
        <strain evidence="1 2">DSM 45278</strain>
    </source>
</reference>
<comment type="caution">
    <text evidence="1">The sequence shown here is derived from an EMBL/GenBank/DDBJ whole genome shotgun (WGS) entry which is preliminary data.</text>
</comment>
<dbReference type="AlphaFoldDB" id="A0A7Y9XJK5"/>
<dbReference type="EMBL" id="JACCHL010000001">
    <property type="protein sequence ID" value="NYH55655.1"/>
    <property type="molecule type" value="Genomic_DNA"/>
</dbReference>
<dbReference type="Pfam" id="PF10604">
    <property type="entry name" value="Polyketide_cyc2"/>
    <property type="match status" value="1"/>
</dbReference>
<dbReference type="CDD" id="cd08861">
    <property type="entry name" value="OtcD1_ARO-CYC_like"/>
    <property type="match status" value="2"/>
</dbReference>
<proteinExistence type="predicted"/>
<dbReference type="Proteomes" id="UP000584931">
    <property type="component" value="Unassembled WGS sequence"/>
</dbReference>
<evidence type="ECO:0000313" key="2">
    <source>
        <dbReference type="Proteomes" id="UP000584931"/>
    </source>
</evidence>
<dbReference type="SUPFAM" id="SSF55961">
    <property type="entry name" value="Bet v1-like"/>
    <property type="match status" value="2"/>
</dbReference>